<dbReference type="AlphaFoldDB" id="V6JF63"/>
<comment type="caution">
    <text evidence="4">The sequence shown here is derived from an EMBL/GenBank/DDBJ whole genome shotgun (WGS) entry which is preliminary data.</text>
</comment>
<dbReference type="EMBL" id="AWQX01000391">
    <property type="protein sequence ID" value="EST18470.1"/>
    <property type="molecule type" value="Genomic_DNA"/>
</dbReference>
<dbReference type="GO" id="GO:0003677">
    <property type="term" value="F:DNA binding"/>
    <property type="evidence" value="ECO:0007669"/>
    <property type="project" value="UniProtKB-UniRule"/>
</dbReference>
<keyword evidence="1 2" id="KW-0238">DNA-binding</keyword>
<proteinExistence type="predicted"/>
<dbReference type="HOGENOM" id="CLU_069356_17_2_11"/>
<evidence type="ECO:0000313" key="4">
    <source>
        <dbReference type="EMBL" id="EST18470.1"/>
    </source>
</evidence>
<accession>V6JF63</accession>
<dbReference type="InterPro" id="IPR009057">
    <property type="entry name" value="Homeodomain-like_sf"/>
</dbReference>
<feature type="domain" description="HTH tetR-type" evidence="3">
    <location>
        <begin position="1"/>
        <end position="39"/>
    </location>
</feature>
<dbReference type="PATRIC" id="fig|1352936.5.peg.9331"/>
<dbReference type="Proteomes" id="UP000017984">
    <property type="component" value="Chromosome"/>
</dbReference>
<evidence type="ECO:0000313" key="5">
    <source>
        <dbReference type="Proteomes" id="UP000017984"/>
    </source>
</evidence>
<name>V6JF63_STRRC</name>
<dbReference type="PROSITE" id="PS50977">
    <property type="entry name" value="HTH_TETR_2"/>
    <property type="match status" value="1"/>
</dbReference>
<dbReference type="STRING" id="1352936.M878_44950"/>
<evidence type="ECO:0000256" key="1">
    <source>
        <dbReference type="ARBA" id="ARBA00023125"/>
    </source>
</evidence>
<feature type="DNA-binding region" description="H-T-H motif" evidence="2">
    <location>
        <begin position="2"/>
        <end position="21"/>
    </location>
</feature>
<sequence length="160" mass="17127">MTMQAVAEEAGVGKATLFRRFGDRNGLLLVLLGEAETRFRTAYTAGPPPLGPGAPAAARLTAFGNALIDRTAADSDLGIALGRQLPLEIRCTSDTGKDFHRHVSSLLRESGADGDCDMLAYALLGFMSVEVLDFLRQEGAVPAARLQATWEDLVQRLARP</sequence>
<dbReference type="Pfam" id="PF00440">
    <property type="entry name" value="TetR_N"/>
    <property type="match status" value="1"/>
</dbReference>
<dbReference type="SUPFAM" id="SSF46689">
    <property type="entry name" value="Homeodomain-like"/>
    <property type="match status" value="1"/>
</dbReference>
<reference evidence="4 5" key="1">
    <citation type="journal article" date="2014" name="Genome Announc.">
        <title>Draft Genome Sequence of Streptomyces roseochromogenes subsp. oscitans DS 12.976, Producer of the Aminocoumarin Antibiotic Clorobiocin.</title>
        <authorList>
            <person name="Ruckert C."/>
            <person name="Kalinowski J."/>
            <person name="Heide L."/>
            <person name="Apel A.K."/>
        </authorList>
    </citation>
    <scope>NUCLEOTIDE SEQUENCE [LARGE SCALE GENOMIC DNA]</scope>
    <source>
        <strain evidence="4 5">DS 12.976</strain>
    </source>
</reference>
<organism evidence="4 5">
    <name type="scientific">Streptomyces roseochromogenus subsp. oscitans DS 12.976</name>
    <dbReference type="NCBI Taxonomy" id="1352936"/>
    <lineage>
        <taxon>Bacteria</taxon>
        <taxon>Bacillati</taxon>
        <taxon>Actinomycetota</taxon>
        <taxon>Actinomycetes</taxon>
        <taxon>Kitasatosporales</taxon>
        <taxon>Streptomycetaceae</taxon>
        <taxon>Streptomyces</taxon>
    </lineage>
</organism>
<dbReference type="InterPro" id="IPR001647">
    <property type="entry name" value="HTH_TetR"/>
</dbReference>
<dbReference type="Gene3D" id="1.10.357.10">
    <property type="entry name" value="Tetracycline Repressor, domain 2"/>
    <property type="match status" value="1"/>
</dbReference>
<protein>
    <recommendedName>
        <fullName evidence="3">HTH tetR-type domain-containing protein</fullName>
    </recommendedName>
</protein>
<keyword evidence="5" id="KW-1185">Reference proteome</keyword>
<evidence type="ECO:0000256" key="2">
    <source>
        <dbReference type="PROSITE-ProRule" id="PRU00335"/>
    </source>
</evidence>
<evidence type="ECO:0000259" key="3">
    <source>
        <dbReference type="PROSITE" id="PS50977"/>
    </source>
</evidence>
<gene>
    <name evidence="4" type="ORF">M878_44950</name>
</gene>